<feature type="region of interest" description="Disordered" evidence="9">
    <location>
        <begin position="63"/>
        <end position="93"/>
    </location>
</feature>
<keyword evidence="7" id="KW-0862">Zinc</keyword>
<keyword evidence="6" id="KW-0833">Ubl conjugation pathway</keyword>
<dbReference type="EC" id="2.3.2.27" evidence="2"/>
<dbReference type="PANTHER" id="PTHR15710:SF116">
    <property type="entry name" value="RING_U-BOX SUPERFAMILY PROTEIN"/>
    <property type="match status" value="1"/>
</dbReference>
<feature type="domain" description="RING-type" evidence="10">
    <location>
        <begin position="165"/>
        <end position="206"/>
    </location>
</feature>
<dbReference type="Proteomes" id="UP000325081">
    <property type="component" value="Unassembled WGS sequence"/>
</dbReference>
<dbReference type="InterPro" id="IPR001841">
    <property type="entry name" value="Znf_RING"/>
</dbReference>
<comment type="caution">
    <text evidence="11">The sequence shown here is derived from an EMBL/GenBank/DDBJ whole genome shotgun (WGS) entry which is preliminary data.</text>
</comment>
<dbReference type="GO" id="GO:0016567">
    <property type="term" value="P:protein ubiquitination"/>
    <property type="evidence" value="ECO:0007669"/>
    <property type="project" value="TreeGrafter"/>
</dbReference>
<dbReference type="FunFam" id="3.30.40.10:FF:000022">
    <property type="entry name" value="E3 ubiquitin-protein ligase RING1-like"/>
    <property type="match status" value="1"/>
</dbReference>
<evidence type="ECO:0000313" key="11">
    <source>
        <dbReference type="EMBL" id="GER26721.1"/>
    </source>
</evidence>
<dbReference type="EMBL" id="BKCP01001114">
    <property type="protein sequence ID" value="GER26721.1"/>
    <property type="molecule type" value="Genomic_DNA"/>
</dbReference>
<keyword evidence="5 8" id="KW-0863">Zinc-finger</keyword>
<evidence type="ECO:0000256" key="1">
    <source>
        <dbReference type="ARBA" id="ARBA00000900"/>
    </source>
</evidence>
<dbReference type="AlphaFoldDB" id="A0A5A7P2F3"/>
<evidence type="ECO:0000256" key="2">
    <source>
        <dbReference type="ARBA" id="ARBA00012483"/>
    </source>
</evidence>
<gene>
    <name evidence="11" type="ORF">STAS_02380</name>
</gene>
<dbReference type="GO" id="GO:0008270">
    <property type="term" value="F:zinc ion binding"/>
    <property type="evidence" value="ECO:0007669"/>
    <property type="project" value="UniProtKB-KW"/>
</dbReference>
<evidence type="ECO:0000256" key="5">
    <source>
        <dbReference type="ARBA" id="ARBA00022771"/>
    </source>
</evidence>
<sequence length="317" mass="36114">MPMNQNRPRVIVNGVHRTRTYHYYWCRECQRSLRTTTTNPSEILCPRCLRQIRLELDVSRPGPLLARPQPPPVLDSLAQALDPNPNQPNPSPRPANRAWILLQFIGPEGSGNNIQPFGPVDPNQQLIQEQTQNNRPGPIPAPDTAIRALPLVELTEEHLKNDTCCPVCKDEFAIGVKVRELECKHFYHSECIVPWLRINNTCPVCRHEVGGILPSNNENNNNDNNNNFGDYYNYVFEDFHYGDQQEGSWSYYSEQNWSWTEVFSLRPFNLVLSFAQLCIDFLDGRVSNVSRGGLYFGGTLCAAYRDLAIEATKGNLL</sequence>
<name>A0A5A7P2F3_STRAF</name>
<accession>A0A5A7P2F3</accession>
<dbReference type="GO" id="GO:0061630">
    <property type="term" value="F:ubiquitin protein ligase activity"/>
    <property type="evidence" value="ECO:0007669"/>
    <property type="project" value="UniProtKB-EC"/>
</dbReference>
<keyword evidence="3" id="KW-0808">Transferase</keyword>
<keyword evidence="12" id="KW-1185">Reference proteome</keyword>
<dbReference type="Pfam" id="PF13639">
    <property type="entry name" value="zf-RING_2"/>
    <property type="match status" value="1"/>
</dbReference>
<dbReference type="InterPro" id="IPR013083">
    <property type="entry name" value="Znf_RING/FYVE/PHD"/>
</dbReference>
<reference evidence="12" key="1">
    <citation type="journal article" date="2019" name="Curr. Biol.">
        <title>Genome Sequence of Striga asiatica Provides Insight into the Evolution of Plant Parasitism.</title>
        <authorList>
            <person name="Yoshida S."/>
            <person name="Kim S."/>
            <person name="Wafula E.K."/>
            <person name="Tanskanen J."/>
            <person name="Kim Y.M."/>
            <person name="Honaas L."/>
            <person name="Yang Z."/>
            <person name="Spallek T."/>
            <person name="Conn C.E."/>
            <person name="Ichihashi Y."/>
            <person name="Cheong K."/>
            <person name="Cui S."/>
            <person name="Der J.P."/>
            <person name="Gundlach H."/>
            <person name="Jiao Y."/>
            <person name="Hori C."/>
            <person name="Ishida J.K."/>
            <person name="Kasahara H."/>
            <person name="Kiba T."/>
            <person name="Kim M.S."/>
            <person name="Koo N."/>
            <person name="Laohavisit A."/>
            <person name="Lee Y.H."/>
            <person name="Lumba S."/>
            <person name="McCourt P."/>
            <person name="Mortimer J.C."/>
            <person name="Mutuku J.M."/>
            <person name="Nomura T."/>
            <person name="Sasaki-Sekimoto Y."/>
            <person name="Seto Y."/>
            <person name="Wang Y."/>
            <person name="Wakatake T."/>
            <person name="Sakakibara H."/>
            <person name="Demura T."/>
            <person name="Yamaguchi S."/>
            <person name="Yoneyama K."/>
            <person name="Manabe R.I."/>
            <person name="Nelson D.C."/>
            <person name="Schulman A.H."/>
            <person name="Timko M.P."/>
            <person name="dePamphilis C.W."/>
            <person name="Choi D."/>
            <person name="Shirasu K."/>
        </authorList>
    </citation>
    <scope>NUCLEOTIDE SEQUENCE [LARGE SCALE GENOMIC DNA]</scope>
    <source>
        <strain evidence="12">cv. UVA1</strain>
    </source>
</reference>
<evidence type="ECO:0000256" key="3">
    <source>
        <dbReference type="ARBA" id="ARBA00022679"/>
    </source>
</evidence>
<evidence type="ECO:0000256" key="6">
    <source>
        <dbReference type="ARBA" id="ARBA00022786"/>
    </source>
</evidence>
<dbReference type="PANTHER" id="PTHR15710">
    <property type="entry name" value="E3 UBIQUITIN-PROTEIN LIGASE PRAJA"/>
    <property type="match status" value="1"/>
</dbReference>
<dbReference type="GO" id="GO:0005737">
    <property type="term" value="C:cytoplasm"/>
    <property type="evidence" value="ECO:0007669"/>
    <property type="project" value="TreeGrafter"/>
</dbReference>
<protein>
    <recommendedName>
        <fullName evidence="2">RING-type E3 ubiquitin transferase</fullName>
        <ecNumber evidence="2">2.3.2.27</ecNumber>
    </recommendedName>
</protein>
<evidence type="ECO:0000259" key="10">
    <source>
        <dbReference type="PROSITE" id="PS50089"/>
    </source>
</evidence>
<dbReference type="SUPFAM" id="SSF57850">
    <property type="entry name" value="RING/U-box"/>
    <property type="match status" value="1"/>
</dbReference>
<dbReference type="OrthoDB" id="21204at2759"/>
<organism evidence="11 12">
    <name type="scientific">Striga asiatica</name>
    <name type="common">Asiatic witchweed</name>
    <name type="synonym">Buchnera asiatica</name>
    <dbReference type="NCBI Taxonomy" id="4170"/>
    <lineage>
        <taxon>Eukaryota</taxon>
        <taxon>Viridiplantae</taxon>
        <taxon>Streptophyta</taxon>
        <taxon>Embryophyta</taxon>
        <taxon>Tracheophyta</taxon>
        <taxon>Spermatophyta</taxon>
        <taxon>Magnoliopsida</taxon>
        <taxon>eudicotyledons</taxon>
        <taxon>Gunneridae</taxon>
        <taxon>Pentapetalae</taxon>
        <taxon>asterids</taxon>
        <taxon>lamiids</taxon>
        <taxon>Lamiales</taxon>
        <taxon>Orobanchaceae</taxon>
        <taxon>Buchnereae</taxon>
        <taxon>Striga</taxon>
    </lineage>
</organism>
<dbReference type="SMART" id="SM00184">
    <property type="entry name" value="RING"/>
    <property type="match status" value="1"/>
</dbReference>
<dbReference type="Gene3D" id="3.30.40.10">
    <property type="entry name" value="Zinc/RING finger domain, C3HC4 (zinc finger)"/>
    <property type="match status" value="1"/>
</dbReference>
<evidence type="ECO:0000313" key="12">
    <source>
        <dbReference type="Proteomes" id="UP000325081"/>
    </source>
</evidence>
<dbReference type="PROSITE" id="PS50089">
    <property type="entry name" value="ZF_RING_2"/>
    <property type="match status" value="1"/>
</dbReference>
<proteinExistence type="predicted"/>
<evidence type="ECO:0000256" key="9">
    <source>
        <dbReference type="SAM" id="MobiDB-lite"/>
    </source>
</evidence>
<evidence type="ECO:0000256" key="8">
    <source>
        <dbReference type="PROSITE-ProRule" id="PRU00175"/>
    </source>
</evidence>
<evidence type="ECO:0000256" key="7">
    <source>
        <dbReference type="ARBA" id="ARBA00022833"/>
    </source>
</evidence>
<keyword evidence="4" id="KW-0479">Metal-binding</keyword>
<comment type="catalytic activity">
    <reaction evidence="1">
        <text>S-ubiquitinyl-[E2 ubiquitin-conjugating enzyme]-L-cysteine + [acceptor protein]-L-lysine = [E2 ubiquitin-conjugating enzyme]-L-cysteine + N(6)-ubiquitinyl-[acceptor protein]-L-lysine.</text>
        <dbReference type="EC" id="2.3.2.27"/>
    </reaction>
</comment>
<evidence type="ECO:0000256" key="4">
    <source>
        <dbReference type="ARBA" id="ARBA00022723"/>
    </source>
</evidence>